<accession>A0A6J4K7U7</accession>
<reference evidence="2" key="1">
    <citation type="submission" date="2020-02" db="EMBL/GenBank/DDBJ databases">
        <authorList>
            <person name="Meier V. D."/>
        </authorList>
    </citation>
    <scope>NUCLEOTIDE SEQUENCE</scope>
    <source>
        <strain evidence="2">AVDCRST_MAG68</strain>
    </source>
</reference>
<gene>
    <name evidence="2" type="ORF">AVDCRST_MAG68-57</name>
</gene>
<name>A0A6J4K7U7_9BACT</name>
<feature type="compositionally biased region" description="Basic residues" evidence="1">
    <location>
        <begin position="23"/>
        <end position="35"/>
    </location>
</feature>
<evidence type="ECO:0000256" key="1">
    <source>
        <dbReference type="SAM" id="MobiDB-lite"/>
    </source>
</evidence>
<dbReference type="AlphaFoldDB" id="A0A6J4K7U7"/>
<dbReference type="EMBL" id="CADCTW010000006">
    <property type="protein sequence ID" value="CAA9296923.1"/>
    <property type="molecule type" value="Genomic_DNA"/>
</dbReference>
<feature type="region of interest" description="Disordered" evidence="1">
    <location>
        <begin position="1"/>
        <end position="179"/>
    </location>
</feature>
<feature type="non-terminal residue" evidence="2">
    <location>
        <position position="179"/>
    </location>
</feature>
<feature type="non-terminal residue" evidence="2">
    <location>
        <position position="1"/>
    </location>
</feature>
<proteinExistence type="predicted"/>
<feature type="compositionally biased region" description="Basic and acidic residues" evidence="1">
    <location>
        <begin position="58"/>
        <end position="70"/>
    </location>
</feature>
<protein>
    <submittedName>
        <fullName evidence="2">Uncharacterized protein</fullName>
    </submittedName>
</protein>
<evidence type="ECO:0000313" key="2">
    <source>
        <dbReference type="EMBL" id="CAA9296923.1"/>
    </source>
</evidence>
<sequence>GAQQDDAHGAHAWLRHSFPQRSAGRHRAGGPRRFGHAAANTERARGGGARHPRVPHAQHPDAGRDRRRVAGDPVGRHRPLRRGQEAGPPPPGPGGADGRKLGAHRRGPRPRGNADVLGAALRGAGHARGVGRPAGRRLARPGRGGDDPGRILQGPRHPGRRAHRRAQDAEAGAGDLGSL</sequence>
<organism evidence="2">
    <name type="scientific">uncultured Gemmatimonadota bacterium</name>
    <dbReference type="NCBI Taxonomy" id="203437"/>
    <lineage>
        <taxon>Bacteria</taxon>
        <taxon>Pseudomonadati</taxon>
        <taxon>Gemmatimonadota</taxon>
        <taxon>environmental samples</taxon>
    </lineage>
</organism>